<gene>
    <name evidence="2" type="ORF">EWM64_g2947</name>
</gene>
<proteinExistence type="predicted"/>
<reference evidence="2 3" key="1">
    <citation type="submission" date="2019-02" db="EMBL/GenBank/DDBJ databases">
        <title>Genome sequencing of the rare red list fungi Hericium alpestre (H. flagellum).</title>
        <authorList>
            <person name="Buettner E."/>
            <person name="Kellner H."/>
        </authorList>
    </citation>
    <scope>NUCLEOTIDE SEQUENCE [LARGE SCALE GENOMIC DNA]</scope>
    <source>
        <strain evidence="2 3">DSM 108284</strain>
    </source>
</reference>
<evidence type="ECO:0000313" key="3">
    <source>
        <dbReference type="Proteomes" id="UP000298061"/>
    </source>
</evidence>
<dbReference type="EMBL" id="SFCI01000254">
    <property type="protein sequence ID" value="TFY81066.1"/>
    <property type="molecule type" value="Genomic_DNA"/>
</dbReference>
<evidence type="ECO:0000313" key="2">
    <source>
        <dbReference type="EMBL" id="TFY81066.1"/>
    </source>
</evidence>
<keyword evidence="3" id="KW-1185">Reference proteome</keyword>
<organism evidence="2 3">
    <name type="scientific">Hericium alpestre</name>
    <dbReference type="NCBI Taxonomy" id="135208"/>
    <lineage>
        <taxon>Eukaryota</taxon>
        <taxon>Fungi</taxon>
        <taxon>Dikarya</taxon>
        <taxon>Basidiomycota</taxon>
        <taxon>Agaricomycotina</taxon>
        <taxon>Agaricomycetes</taxon>
        <taxon>Russulales</taxon>
        <taxon>Hericiaceae</taxon>
        <taxon>Hericium</taxon>
    </lineage>
</organism>
<feature type="transmembrane region" description="Helical" evidence="1">
    <location>
        <begin position="12"/>
        <end position="35"/>
    </location>
</feature>
<protein>
    <submittedName>
        <fullName evidence="2">Uncharacterized protein</fullName>
    </submittedName>
</protein>
<comment type="caution">
    <text evidence="2">The sequence shown here is derived from an EMBL/GenBank/DDBJ whole genome shotgun (WGS) entry which is preliminary data.</text>
</comment>
<feature type="transmembrane region" description="Helical" evidence="1">
    <location>
        <begin position="200"/>
        <end position="220"/>
    </location>
</feature>
<keyword evidence="1" id="KW-1133">Transmembrane helix</keyword>
<feature type="transmembrane region" description="Helical" evidence="1">
    <location>
        <begin position="95"/>
        <end position="118"/>
    </location>
</feature>
<dbReference type="OrthoDB" id="3267804at2759"/>
<keyword evidence="1" id="KW-0812">Transmembrane</keyword>
<accession>A0A4Z0A1W6</accession>
<keyword evidence="1" id="KW-0472">Membrane</keyword>
<dbReference type="AlphaFoldDB" id="A0A4Z0A1W6"/>
<dbReference type="Proteomes" id="UP000298061">
    <property type="component" value="Unassembled WGS sequence"/>
</dbReference>
<evidence type="ECO:0000256" key="1">
    <source>
        <dbReference type="SAM" id="Phobius"/>
    </source>
</evidence>
<name>A0A4Z0A1W6_9AGAM</name>
<feature type="transmembrane region" description="Helical" evidence="1">
    <location>
        <begin position="158"/>
        <end position="180"/>
    </location>
</feature>
<sequence length="244" mass="26202">MAPGVLQLRTACCSIVVPIRLALCIPLLICIFDGYSDGSTLQRTGTIPIISDTPQQAEGSFASTTDLDATDGIAPTARLLTVYTVIPSTSCPGRALAIAFTILAIAFSLSSMIVTWFYHEDAFIDEFSFDDLDDGHDHKTAAAARRATGQMSKHKWRVWNLSVGMATRLLLAALGTTAFVRLLAEQERIKPGSFAAIEGLGWTVVCVVLCLLAFDCVLTVRKCDALPRIVPSCLRSSVRPGAPP</sequence>